<dbReference type="EMBL" id="JBHMDY010000004">
    <property type="protein sequence ID" value="MFB9259906.1"/>
    <property type="molecule type" value="Genomic_DNA"/>
</dbReference>
<feature type="region of interest" description="Disordered" evidence="1">
    <location>
        <begin position="318"/>
        <end position="353"/>
    </location>
</feature>
<dbReference type="InterPro" id="IPR016790">
    <property type="entry name" value="Thiol_ester_hydratase_Rv0216"/>
</dbReference>
<gene>
    <name evidence="2" type="ORF">ACFFVD_08835</name>
</gene>
<proteinExistence type="predicted"/>
<keyword evidence="3" id="KW-1185">Reference proteome</keyword>
<dbReference type="RefSeq" id="WP_380023314.1">
    <property type="nucleotide sequence ID" value="NZ_JBHMDY010000004.1"/>
</dbReference>
<organism evidence="2 3">
    <name type="scientific">Dietzia aerolata</name>
    <dbReference type="NCBI Taxonomy" id="595984"/>
    <lineage>
        <taxon>Bacteria</taxon>
        <taxon>Bacillati</taxon>
        <taxon>Actinomycetota</taxon>
        <taxon>Actinomycetes</taxon>
        <taxon>Mycobacteriales</taxon>
        <taxon>Dietziaceae</taxon>
        <taxon>Dietzia</taxon>
    </lineage>
</organism>
<sequence length="353" mass="36590">MRSISLPDPGPFFDQLAHGQVFDRAPAVTLTDGLAASHQAIVGDRLRLPLDRHLSAAVTGGALAHPGLVTDVAIGQSTLVTRHVKANLFYRGLRFRHFPRIGDTLATRTEVVGLKRNRLTPGRPATGLAALRMTTTDQNGRTVLDFHRCAMLPLAPGADPHAAPHADDLSDIGVAPSASTARTTPAGWDVAAYRAAVPGADDPLPAPGTVLRPGADVVTSAPELARLTGNIAAIHHDFRAAGGERLVYGGHTIGLGLAQATRALPAMLTVLGWRSCDHTGPVREGDTLSSEVIIGEAVPLDGGGTALEIRSLVRAHRPGAHHAGSAGGEDGDGEGGDASGEPVLDWSFTALMP</sequence>
<dbReference type="PANTHER" id="PTHR43664">
    <property type="entry name" value="MONOAMINE OXIDASE-RELATED"/>
    <property type="match status" value="1"/>
</dbReference>
<dbReference type="Gene3D" id="3.10.129.10">
    <property type="entry name" value="Hotdog Thioesterase"/>
    <property type="match status" value="2"/>
</dbReference>
<dbReference type="CDD" id="cd03451">
    <property type="entry name" value="FkbR2"/>
    <property type="match status" value="1"/>
</dbReference>
<dbReference type="SUPFAM" id="SSF54637">
    <property type="entry name" value="Thioesterase/thiol ester dehydrase-isomerase"/>
    <property type="match status" value="2"/>
</dbReference>
<comment type="caution">
    <text evidence="2">The sequence shown here is derived from an EMBL/GenBank/DDBJ whole genome shotgun (WGS) entry which is preliminary data.</text>
</comment>
<dbReference type="InterPro" id="IPR029069">
    <property type="entry name" value="HotDog_dom_sf"/>
</dbReference>
<evidence type="ECO:0000256" key="1">
    <source>
        <dbReference type="SAM" id="MobiDB-lite"/>
    </source>
</evidence>
<dbReference type="PIRSF" id="PIRSF021494">
    <property type="entry name" value="Rv0216_prd"/>
    <property type="match status" value="1"/>
</dbReference>
<accession>A0ABV5JQ86</accession>
<protein>
    <submittedName>
        <fullName evidence="2">MaoC family dehydratase</fullName>
    </submittedName>
</protein>
<name>A0ABV5JQ86_9ACTN</name>
<reference evidence="2 3" key="1">
    <citation type="submission" date="2024-09" db="EMBL/GenBank/DDBJ databases">
        <authorList>
            <person name="Sun Q."/>
            <person name="Mori K."/>
        </authorList>
    </citation>
    <scope>NUCLEOTIDE SEQUENCE [LARGE SCALE GENOMIC DNA]</scope>
    <source>
        <strain evidence="2 3">CCM 7659</strain>
    </source>
</reference>
<evidence type="ECO:0000313" key="2">
    <source>
        <dbReference type="EMBL" id="MFB9259906.1"/>
    </source>
</evidence>
<evidence type="ECO:0000313" key="3">
    <source>
        <dbReference type="Proteomes" id="UP001589700"/>
    </source>
</evidence>
<dbReference type="InterPro" id="IPR052342">
    <property type="entry name" value="MCH/BMMD"/>
</dbReference>
<dbReference type="PANTHER" id="PTHR43664:SF1">
    <property type="entry name" value="BETA-METHYLMALYL-COA DEHYDRATASE"/>
    <property type="match status" value="1"/>
</dbReference>
<dbReference type="Proteomes" id="UP001589700">
    <property type="component" value="Unassembled WGS sequence"/>
</dbReference>